<comment type="caution">
    <text evidence="2">The sequence shown here is derived from an EMBL/GenBank/DDBJ whole genome shotgun (WGS) entry which is preliminary data.</text>
</comment>
<evidence type="ECO:0000313" key="3">
    <source>
        <dbReference type="Proteomes" id="UP000735302"/>
    </source>
</evidence>
<evidence type="ECO:0000313" key="2">
    <source>
        <dbReference type="EMBL" id="GFO31617.1"/>
    </source>
</evidence>
<organism evidence="2 3">
    <name type="scientific">Plakobranchus ocellatus</name>
    <dbReference type="NCBI Taxonomy" id="259542"/>
    <lineage>
        <taxon>Eukaryota</taxon>
        <taxon>Metazoa</taxon>
        <taxon>Spiralia</taxon>
        <taxon>Lophotrochozoa</taxon>
        <taxon>Mollusca</taxon>
        <taxon>Gastropoda</taxon>
        <taxon>Heterobranchia</taxon>
        <taxon>Euthyneura</taxon>
        <taxon>Panpulmonata</taxon>
        <taxon>Sacoglossa</taxon>
        <taxon>Placobranchoidea</taxon>
        <taxon>Plakobranchidae</taxon>
        <taxon>Plakobranchus</taxon>
    </lineage>
</organism>
<accession>A0AAV4CIX5</accession>
<sequence length="109" mass="12269">MMMMVAVVMVGSTVDRLSLPFVSDFSASAPSFYLTRHYSSMRTKVQICLDTHCENKHYRVQIKRRQDDYNENCYYYNEHNDCGSENGNDGDDDDDDDDDDDSGGSGGGA</sequence>
<dbReference type="EMBL" id="BLXT01006411">
    <property type="protein sequence ID" value="GFO31617.1"/>
    <property type="molecule type" value="Genomic_DNA"/>
</dbReference>
<reference evidence="2 3" key="1">
    <citation type="journal article" date="2021" name="Elife">
        <title>Chloroplast acquisition without the gene transfer in kleptoplastic sea slugs, Plakobranchus ocellatus.</title>
        <authorList>
            <person name="Maeda T."/>
            <person name="Takahashi S."/>
            <person name="Yoshida T."/>
            <person name="Shimamura S."/>
            <person name="Takaki Y."/>
            <person name="Nagai Y."/>
            <person name="Toyoda A."/>
            <person name="Suzuki Y."/>
            <person name="Arimoto A."/>
            <person name="Ishii H."/>
            <person name="Satoh N."/>
            <person name="Nishiyama T."/>
            <person name="Hasebe M."/>
            <person name="Maruyama T."/>
            <person name="Minagawa J."/>
            <person name="Obokata J."/>
            <person name="Shigenobu S."/>
        </authorList>
    </citation>
    <scope>NUCLEOTIDE SEQUENCE [LARGE SCALE GENOMIC DNA]</scope>
</reference>
<evidence type="ECO:0000256" key="1">
    <source>
        <dbReference type="SAM" id="MobiDB-lite"/>
    </source>
</evidence>
<feature type="compositionally biased region" description="Acidic residues" evidence="1">
    <location>
        <begin position="88"/>
        <end position="102"/>
    </location>
</feature>
<gene>
    <name evidence="2" type="ORF">PoB_005812200</name>
</gene>
<proteinExistence type="predicted"/>
<protein>
    <submittedName>
        <fullName evidence="2">Uncharacterized protein</fullName>
    </submittedName>
</protein>
<name>A0AAV4CIX5_9GAST</name>
<feature type="region of interest" description="Disordered" evidence="1">
    <location>
        <begin position="81"/>
        <end position="109"/>
    </location>
</feature>
<dbReference type="Proteomes" id="UP000735302">
    <property type="component" value="Unassembled WGS sequence"/>
</dbReference>
<dbReference type="AlphaFoldDB" id="A0AAV4CIX5"/>
<keyword evidence="3" id="KW-1185">Reference proteome</keyword>